<dbReference type="OrthoDB" id="504976at2759"/>
<dbReference type="STRING" id="3076.A0A2P6TXY3"/>
<comment type="caution">
    <text evidence="5">The sequence shown here is derived from an EMBL/GenBank/DDBJ whole genome shotgun (WGS) entry which is preliminary data.</text>
</comment>
<reference evidence="5 6" key="1">
    <citation type="journal article" date="2018" name="Plant J.">
        <title>Genome sequences of Chlorella sorokiniana UTEX 1602 and Micractinium conductrix SAG 241.80: implications to maltose excretion by a green alga.</title>
        <authorList>
            <person name="Arriola M.B."/>
            <person name="Velmurugan N."/>
            <person name="Zhang Y."/>
            <person name="Plunkett M.H."/>
            <person name="Hondzo H."/>
            <person name="Barney B.M."/>
        </authorList>
    </citation>
    <scope>NUCLEOTIDE SEQUENCE [LARGE SCALE GENOMIC DNA]</scope>
    <source>
        <strain evidence="6">UTEX 1602</strain>
    </source>
</reference>
<feature type="domain" description="N-acetyltransferase" evidence="4">
    <location>
        <begin position="1"/>
        <end position="89"/>
    </location>
</feature>
<dbReference type="GO" id="GO:0051213">
    <property type="term" value="F:dioxygenase activity"/>
    <property type="evidence" value="ECO:0007669"/>
    <property type="project" value="UniProtKB-KW"/>
</dbReference>
<gene>
    <name evidence="5" type="ORF">C2E21_2260</name>
</gene>
<feature type="compositionally biased region" description="Low complexity" evidence="3">
    <location>
        <begin position="103"/>
        <end position="117"/>
    </location>
</feature>
<feature type="region of interest" description="Disordered" evidence="3">
    <location>
        <begin position="88"/>
        <end position="128"/>
    </location>
</feature>
<dbReference type="PANTHER" id="PTHR10908:SF0">
    <property type="entry name" value="SEROTONIN N-ACETYLTRANSFERASE"/>
    <property type="match status" value="1"/>
</dbReference>
<dbReference type="Proteomes" id="UP000239899">
    <property type="component" value="Unassembled WGS sequence"/>
</dbReference>
<evidence type="ECO:0000313" key="5">
    <source>
        <dbReference type="EMBL" id="PRW58910.1"/>
    </source>
</evidence>
<evidence type="ECO:0000256" key="2">
    <source>
        <dbReference type="ARBA" id="ARBA00023315"/>
    </source>
</evidence>
<keyword evidence="5" id="KW-0560">Oxidoreductase</keyword>
<dbReference type="InterPro" id="IPR051635">
    <property type="entry name" value="SNAT-like"/>
</dbReference>
<name>A0A2P6TXY3_CHLSO</name>
<protein>
    <submittedName>
        <fullName evidence="5">Oxoglutarate iron-dependent dioxygenase</fullName>
    </submittedName>
</protein>
<evidence type="ECO:0000256" key="3">
    <source>
        <dbReference type="SAM" id="MobiDB-lite"/>
    </source>
</evidence>
<proteinExistence type="predicted"/>
<dbReference type="Gene3D" id="3.40.630.30">
    <property type="match status" value="1"/>
</dbReference>
<dbReference type="AlphaFoldDB" id="A0A2P6TXY3"/>
<keyword evidence="1" id="KW-0808">Transferase</keyword>
<sequence length="469" mass="51939">MAQHEPEGSLLAIHSVCVAAAMRRRRVATRLLRAYLHFVLGTTPQLQEVRLICKEPLIPLYAAAGFQMVGPSDVVHGQDSWYEMRWAPEEEGEEEDDAEEAAGRATQPACTAQAQQPRIQQWRRGGPCRSTAIKPGGSPWSEMVGPESPTKQFLELPDTEFIFVTEKFLPMASDLRWCYEERILLDPLRELTPKPISSPASWKAWDTIDQLLPEKSTLLRTPAKQFFPRDLYRPLKAALLDYGARELGCLGLSPIWLSYYTNSTAQSWHCAAPHGPFAFCLSLTKWEERHFSGGETMLLQPNVLATDETYLLDPRFNQLAAWDARVPFGVRQVEGTEDPLDARVVLHGWFSKPAPFCTGSLSKEQAAPSLQAAIDAVHAALAKLARADGTVTLRLQIAGDGRPTGLHWLCNTLIAEPAHRGEQPWMVVDQNLSAIAETCMSLRFPASADGGSSEVTLPFCMLTGHVAAE</sequence>
<dbReference type="SUPFAM" id="SSF55729">
    <property type="entry name" value="Acyl-CoA N-acyltransferases (Nat)"/>
    <property type="match status" value="1"/>
</dbReference>
<evidence type="ECO:0000256" key="1">
    <source>
        <dbReference type="ARBA" id="ARBA00022679"/>
    </source>
</evidence>
<dbReference type="InterPro" id="IPR000182">
    <property type="entry name" value="GNAT_dom"/>
</dbReference>
<dbReference type="InterPro" id="IPR016181">
    <property type="entry name" value="Acyl_CoA_acyltransferase"/>
</dbReference>
<keyword evidence="6" id="KW-1185">Reference proteome</keyword>
<keyword evidence="2" id="KW-0012">Acyltransferase</keyword>
<dbReference type="PANTHER" id="PTHR10908">
    <property type="entry name" value="SEROTONIN N-ACETYLTRANSFERASE"/>
    <property type="match status" value="1"/>
</dbReference>
<evidence type="ECO:0000259" key="4">
    <source>
        <dbReference type="PROSITE" id="PS51186"/>
    </source>
</evidence>
<dbReference type="PROSITE" id="PS51186">
    <property type="entry name" value="GNAT"/>
    <property type="match status" value="1"/>
</dbReference>
<evidence type="ECO:0000313" key="6">
    <source>
        <dbReference type="Proteomes" id="UP000239899"/>
    </source>
</evidence>
<organism evidence="5 6">
    <name type="scientific">Chlorella sorokiniana</name>
    <name type="common">Freshwater green alga</name>
    <dbReference type="NCBI Taxonomy" id="3076"/>
    <lineage>
        <taxon>Eukaryota</taxon>
        <taxon>Viridiplantae</taxon>
        <taxon>Chlorophyta</taxon>
        <taxon>core chlorophytes</taxon>
        <taxon>Trebouxiophyceae</taxon>
        <taxon>Chlorellales</taxon>
        <taxon>Chlorellaceae</taxon>
        <taxon>Chlorella clade</taxon>
        <taxon>Chlorella</taxon>
    </lineage>
</organism>
<feature type="compositionally biased region" description="Acidic residues" evidence="3">
    <location>
        <begin position="89"/>
        <end position="100"/>
    </location>
</feature>
<accession>A0A2P6TXY3</accession>
<dbReference type="EMBL" id="LHPG02000004">
    <property type="protein sequence ID" value="PRW58910.1"/>
    <property type="molecule type" value="Genomic_DNA"/>
</dbReference>
<keyword evidence="5" id="KW-0223">Dioxygenase</keyword>
<dbReference type="GO" id="GO:0008080">
    <property type="term" value="F:N-acetyltransferase activity"/>
    <property type="evidence" value="ECO:0007669"/>
    <property type="project" value="UniProtKB-ARBA"/>
</dbReference>